<dbReference type="Gene3D" id="3.60.15.10">
    <property type="entry name" value="Ribonuclease Z/Hydroxyacylglutathione hydrolase-like"/>
    <property type="match status" value="1"/>
</dbReference>
<reference evidence="3" key="1">
    <citation type="submission" date="2015-12" db="EMBL/GenBank/DDBJ databases">
        <title>Update maize B73 reference genome by single molecule sequencing technologies.</title>
        <authorList>
            <consortium name="Maize Genome Sequencing Project"/>
            <person name="Ware D."/>
        </authorList>
    </citation>
    <scope>NUCLEOTIDE SEQUENCE [LARGE SCALE GENOMIC DNA]</scope>
    <source>
        <strain evidence="3">cv. B73</strain>
    </source>
</reference>
<dbReference type="InterPro" id="IPR036866">
    <property type="entry name" value="RibonucZ/Hydroxyglut_hydro"/>
</dbReference>
<dbReference type="Gene3D" id="1.10.10.10">
    <property type="entry name" value="Winged helix-like DNA-binding domain superfamily/Winged helix DNA-binding domain"/>
    <property type="match status" value="1"/>
</dbReference>
<dbReference type="SMART" id="SM00849">
    <property type="entry name" value="Lactamase_B"/>
    <property type="match status" value="1"/>
</dbReference>
<dbReference type="Proteomes" id="UP000007305">
    <property type="component" value="Chromosome 3"/>
</dbReference>
<reference evidence="2" key="2">
    <citation type="submission" date="2019-07" db="EMBL/GenBank/DDBJ databases">
        <authorList>
            <person name="Seetharam A."/>
            <person name="Woodhouse M."/>
            <person name="Cannon E."/>
        </authorList>
    </citation>
    <scope>NUCLEOTIDE SEQUENCE [LARGE SCALE GENOMIC DNA]</scope>
    <source>
        <strain evidence="2">cv. B73</strain>
    </source>
</reference>
<dbReference type="RefSeq" id="XP_008672028.1">
    <property type="nucleotide sequence ID" value="XM_008673806.4"/>
</dbReference>
<sequence length="461" mass="50840">MASPSYRLAAAITAPSTGEFLVVRQPRPPSPPEEEEDYRRFVDSDLYDLPSAPLGPLEGAPRSEVAIGGADSVASRLDLSRLDVSAALDQIFHQFGLPAGMSGEWRLLKYVEEAEFGPDAGINTVYIVGSLELRLDDLPESCKWMSKECALRLLSEAKPGNDRIGQYAYIGLLNSELSSNCTASPALPFQLADLIDSLPKRLLVLVTHHHQDHIEGLSVVQRCNPNAVLLTHQSTMDRIGKGTWQIDYTSVTGGEKICIGDQELQVVFAPGHTDGHMGLLHVNTNTLVVGDHCVGHGSATLDSRNGGNMKDYFETTYKFLELSPHVLIPMHGRINLWPKYMLCGYLRNRRAREASILHSIENGAQTLFDIVSKTYSDVDRKLWIPASFNVRLHVDHLNSLHKLPKDFSLENFKESCGVHFMLRWAVAYVHSRSSPAILAASALAGGLAIACALRRNYCKQS</sequence>
<accession>A0A804N0E1</accession>
<evidence type="ECO:0000259" key="1">
    <source>
        <dbReference type="SMART" id="SM00849"/>
    </source>
</evidence>
<dbReference type="InterPro" id="IPR050662">
    <property type="entry name" value="Sec-metab_biosynth-thioest"/>
</dbReference>
<organism evidence="2 3">
    <name type="scientific">Zea mays</name>
    <name type="common">Maize</name>
    <dbReference type="NCBI Taxonomy" id="4577"/>
    <lineage>
        <taxon>Eukaryota</taxon>
        <taxon>Viridiplantae</taxon>
        <taxon>Streptophyta</taxon>
        <taxon>Embryophyta</taxon>
        <taxon>Tracheophyta</taxon>
        <taxon>Spermatophyta</taxon>
        <taxon>Magnoliopsida</taxon>
        <taxon>Liliopsida</taxon>
        <taxon>Poales</taxon>
        <taxon>Poaceae</taxon>
        <taxon>PACMAD clade</taxon>
        <taxon>Panicoideae</taxon>
        <taxon>Andropogonodae</taxon>
        <taxon>Andropogoneae</taxon>
        <taxon>Tripsacinae</taxon>
        <taxon>Zea</taxon>
    </lineage>
</organism>
<protein>
    <recommendedName>
        <fullName evidence="1">Metallo-beta-lactamase domain-containing protein</fullName>
    </recommendedName>
</protein>
<dbReference type="OrthoDB" id="17458at2759"/>
<dbReference type="InterPro" id="IPR036388">
    <property type="entry name" value="WH-like_DNA-bd_sf"/>
</dbReference>
<name>A0A804N0E1_MAIZE</name>
<feature type="domain" description="Metallo-beta-lactamase" evidence="1">
    <location>
        <begin position="185"/>
        <end position="331"/>
    </location>
</feature>
<dbReference type="GeneID" id="100191605"/>
<dbReference type="PANTHER" id="PTHR23131">
    <property type="entry name" value="ENDORIBONUCLEASE LACTB2"/>
    <property type="match status" value="1"/>
</dbReference>
<keyword evidence="3" id="KW-1185">Reference proteome</keyword>
<evidence type="ECO:0000313" key="3">
    <source>
        <dbReference type="Proteomes" id="UP000007305"/>
    </source>
</evidence>
<keyword evidence="4" id="KW-1267">Proteomics identification</keyword>
<dbReference type="PANTHER" id="PTHR23131:SF0">
    <property type="entry name" value="ENDORIBONUCLEASE LACTB2"/>
    <property type="match status" value="1"/>
</dbReference>
<dbReference type="SUPFAM" id="SSF56281">
    <property type="entry name" value="Metallo-hydrolase/oxidoreductase"/>
    <property type="match status" value="1"/>
</dbReference>
<proteinExistence type="evidence at protein level"/>
<dbReference type="InterPro" id="IPR001279">
    <property type="entry name" value="Metallo-B-lactamas"/>
</dbReference>
<dbReference type="FunFam" id="3.60.15.10:FF:000032">
    <property type="entry name" value="Metallo-hydrolase/oxidoreductase superfamily protein"/>
    <property type="match status" value="1"/>
</dbReference>
<evidence type="ECO:0007829" key="4">
    <source>
        <dbReference type="PeptideAtlas" id="A0A804N0E1"/>
    </source>
</evidence>
<dbReference type="FunFam" id="1.10.10.10:FF:000534">
    <property type="entry name" value="Metallo-hydrolase/oxidoreductase superfamily protein"/>
    <property type="match status" value="1"/>
</dbReference>
<gene>
    <name evidence="2" type="primary">LOC100191605</name>
</gene>
<reference evidence="2" key="3">
    <citation type="submission" date="2021-05" db="UniProtKB">
        <authorList>
            <consortium name="EnsemblPlants"/>
        </authorList>
    </citation>
    <scope>IDENTIFICATION</scope>
    <source>
        <strain evidence="2">cv. B73</strain>
    </source>
</reference>
<dbReference type="EnsemblPlants" id="Zm00001eb125200_T002">
    <property type="protein sequence ID" value="Zm00001eb125200_P002"/>
    <property type="gene ID" value="Zm00001eb125200"/>
</dbReference>
<evidence type="ECO:0000313" key="2">
    <source>
        <dbReference type="EnsemblPlants" id="Zm00001eb125200_P002"/>
    </source>
</evidence>
<dbReference type="AlphaFoldDB" id="A0A804N0E1"/>
<dbReference type="Gramene" id="Zm00001eb125200_T002">
    <property type="protein sequence ID" value="Zm00001eb125200_P002"/>
    <property type="gene ID" value="Zm00001eb125200"/>
</dbReference>